<sequence>MASRDRTRFQYERSIGKETIRLIRILTRRDTRNDPLRLALEEHAIADLPAYRALSYTWGPPIPNNDKTLKPRLATVLLDDHDFDVFPNLHDALLWIRARGSCDLYWIDAISINQADDTERTVQVSIMDHIYKGAARVDIWLGSVTEEHHPVEVSRMIRIMADNARKKLGYDPDTPVFDHDALRRYGLQDISDTVWHAFVSFFDRKWFDRVWVVQEVALSKDACVIWGDDTIPWETVALCSDFLRDSRLYEQLSEVLYDNRSFAIKDVHVGSSSAGIVAIQKCRHGKLDGWDSVTLDHMATTNGSFEQWADFLLQCDAVYEATGQCRVEAFWRTLIADRDGFQHPAPGSLQKAFHHWITDHVAWEIYCAVKKGANETECLARLESIQKLATSDVSKTVPSLGKIMGCLDRLKKCNKEREVKSVLDGFKHRCQAYVNLAFETLWDRRPFLMDSGHLGLGGQSMEDGDGVWVVSGCPSPLVLREMPVSSVSGPFCYQLVGEAYVHGIMHGEAVDEGARWEDICIQ</sequence>
<dbReference type="Pfam" id="PF06985">
    <property type="entry name" value="HET"/>
    <property type="match status" value="1"/>
</dbReference>
<dbReference type="KEGG" id="cdet:87946698"/>
<dbReference type="InterPro" id="IPR010730">
    <property type="entry name" value="HET"/>
</dbReference>
<dbReference type="AlphaFoldDB" id="A0AAX4IP63"/>
<dbReference type="InterPro" id="IPR052895">
    <property type="entry name" value="HetReg/Transcr_Mod"/>
</dbReference>
<reference evidence="3" key="1">
    <citation type="journal article" date="2023" name="bioRxiv">
        <title>Complete genome of the Medicago anthracnose fungus, Colletotrichum destructivum, reveals a mini-chromosome-like region within a core chromosome.</title>
        <authorList>
            <person name="Lapalu N."/>
            <person name="Simon A."/>
            <person name="Lu A."/>
            <person name="Plaumann P.-L."/>
            <person name="Amselem J."/>
            <person name="Pigne S."/>
            <person name="Auger A."/>
            <person name="Koch C."/>
            <person name="Dallery J.-F."/>
            <person name="O'Connell R.J."/>
        </authorList>
    </citation>
    <scope>NUCLEOTIDE SEQUENCE [LARGE SCALE GENOMIC DNA]</scope>
    <source>
        <strain evidence="3">CBS 520.97</strain>
    </source>
</reference>
<dbReference type="PANTHER" id="PTHR24148:SF64">
    <property type="entry name" value="HETEROKARYON INCOMPATIBILITY DOMAIN-CONTAINING PROTEIN"/>
    <property type="match status" value="1"/>
</dbReference>
<dbReference type="Pfam" id="PF26639">
    <property type="entry name" value="Het-6_barrel"/>
    <property type="match status" value="1"/>
</dbReference>
<gene>
    <name evidence="2" type="ORF">CDEST_10196</name>
</gene>
<proteinExistence type="predicted"/>
<name>A0AAX4IP63_9PEZI</name>
<dbReference type="GeneID" id="87946698"/>
<feature type="domain" description="Heterokaryon incompatibility" evidence="1">
    <location>
        <begin position="51"/>
        <end position="215"/>
    </location>
</feature>
<dbReference type="EMBL" id="CP137310">
    <property type="protein sequence ID" value="WQF85182.1"/>
    <property type="molecule type" value="Genomic_DNA"/>
</dbReference>
<evidence type="ECO:0000313" key="3">
    <source>
        <dbReference type="Proteomes" id="UP001322277"/>
    </source>
</evidence>
<dbReference type="PANTHER" id="PTHR24148">
    <property type="entry name" value="ANKYRIN REPEAT DOMAIN-CONTAINING PROTEIN 39 HOMOLOG-RELATED"/>
    <property type="match status" value="1"/>
</dbReference>
<keyword evidence="3" id="KW-1185">Reference proteome</keyword>
<evidence type="ECO:0000313" key="2">
    <source>
        <dbReference type="EMBL" id="WQF85182.1"/>
    </source>
</evidence>
<accession>A0AAX4IP63</accession>
<dbReference type="Proteomes" id="UP001322277">
    <property type="component" value="Chromosome 6"/>
</dbReference>
<evidence type="ECO:0000259" key="1">
    <source>
        <dbReference type="Pfam" id="PF06985"/>
    </source>
</evidence>
<organism evidence="2 3">
    <name type="scientific">Colletotrichum destructivum</name>
    <dbReference type="NCBI Taxonomy" id="34406"/>
    <lineage>
        <taxon>Eukaryota</taxon>
        <taxon>Fungi</taxon>
        <taxon>Dikarya</taxon>
        <taxon>Ascomycota</taxon>
        <taxon>Pezizomycotina</taxon>
        <taxon>Sordariomycetes</taxon>
        <taxon>Hypocreomycetidae</taxon>
        <taxon>Glomerellales</taxon>
        <taxon>Glomerellaceae</taxon>
        <taxon>Colletotrichum</taxon>
        <taxon>Colletotrichum destructivum species complex</taxon>
    </lineage>
</organism>
<dbReference type="RefSeq" id="XP_062782405.1">
    <property type="nucleotide sequence ID" value="XM_062926354.1"/>
</dbReference>
<protein>
    <submittedName>
        <fullName evidence="2">Heterokaryon incompatibility</fullName>
    </submittedName>
</protein>